<dbReference type="InterPro" id="IPR050109">
    <property type="entry name" value="HTH-type_TetR-like_transc_reg"/>
</dbReference>
<organism evidence="4 5">
    <name type="scientific">Pseudoduganella lutea</name>
    <dbReference type="NCBI Taxonomy" id="321985"/>
    <lineage>
        <taxon>Bacteria</taxon>
        <taxon>Pseudomonadati</taxon>
        <taxon>Pseudomonadota</taxon>
        <taxon>Betaproteobacteria</taxon>
        <taxon>Burkholderiales</taxon>
        <taxon>Oxalobacteraceae</taxon>
        <taxon>Telluria group</taxon>
        <taxon>Pseudoduganella</taxon>
    </lineage>
</organism>
<sequence length="191" mass="21287">MARPKSEEKRLHLLHAAAEAVAQRGVGAPTAMISTMAGVAEGTLFRYFPNKEALFNELYLYLFRHMCEALGEALALDQPLMQRAEGQWNAYIDWGLAHPTWIKAINQLTVTDILTAETRETEMSLFPDVGLVEASMKSELFEHLNPAFGDAMFIAIADATLRFAASEPERAAEYKLSGFKAHARIFLPNQD</sequence>
<dbReference type="GO" id="GO:0003677">
    <property type="term" value="F:DNA binding"/>
    <property type="evidence" value="ECO:0007669"/>
    <property type="project" value="UniProtKB-UniRule"/>
</dbReference>
<accession>A0A4P6KU79</accession>
<gene>
    <name evidence="4" type="ORF">EWM63_03560</name>
</gene>
<evidence type="ECO:0000313" key="4">
    <source>
        <dbReference type="EMBL" id="QBE62175.1"/>
    </source>
</evidence>
<dbReference type="Pfam" id="PF00440">
    <property type="entry name" value="TetR_N"/>
    <property type="match status" value="1"/>
</dbReference>
<feature type="DNA-binding region" description="H-T-H motif" evidence="2">
    <location>
        <begin position="29"/>
        <end position="48"/>
    </location>
</feature>
<evidence type="ECO:0000259" key="3">
    <source>
        <dbReference type="PROSITE" id="PS50977"/>
    </source>
</evidence>
<dbReference type="PANTHER" id="PTHR30055">
    <property type="entry name" value="HTH-TYPE TRANSCRIPTIONAL REGULATOR RUTR"/>
    <property type="match status" value="1"/>
</dbReference>
<dbReference type="AlphaFoldDB" id="A0A4P6KU79"/>
<dbReference type="Gene3D" id="1.10.357.10">
    <property type="entry name" value="Tetracycline Repressor, domain 2"/>
    <property type="match status" value="1"/>
</dbReference>
<feature type="domain" description="HTH tetR-type" evidence="3">
    <location>
        <begin position="7"/>
        <end position="66"/>
    </location>
</feature>
<name>A0A4P6KU79_9BURK</name>
<dbReference type="SUPFAM" id="SSF46689">
    <property type="entry name" value="Homeodomain-like"/>
    <property type="match status" value="1"/>
</dbReference>
<dbReference type="PANTHER" id="PTHR30055:SF222">
    <property type="entry name" value="REGULATORY PROTEIN"/>
    <property type="match status" value="1"/>
</dbReference>
<dbReference type="PRINTS" id="PR00455">
    <property type="entry name" value="HTHTETR"/>
</dbReference>
<reference evidence="4 5" key="1">
    <citation type="submission" date="2019-02" db="EMBL/GenBank/DDBJ databases">
        <title>Draft Genome Sequences of Six Type Strains of the Genus Massilia.</title>
        <authorList>
            <person name="Miess H."/>
            <person name="Frediansyhah A."/>
            <person name="Gross H."/>
        </authorList>
    </citation>
    <scope>NUCLEOTIDE SEQUENCE [LARGE SCALE GENOMIC DNA]</scope>
    <source>
        <strain evidence="4 5">DSM 17473</strain>
    </source>
</reference>
<evidence type="ECO:0000256" key="2">
    <source>
        <dbReference type="PROSITE-ProRule" id="PRU00335"/>
    </source>
</evidence>
<dbReference type="InterPro" id="IPR001647">
    <property type="entry name" value="HTH_TetR"/>
</dbReference>
<evidence type="ECO:0000256" key="1">
    <source>
        <dbReference type="ARBA" id="ARBA00023125"/>
    </source>
</evidence>
<proteinExistence type="predicted"/>
<keyword evidence="1 2" id="KW-0238">DNA-binding</keyword>
<evidence type="ECO:0000313" key="5">
    <source>
        <dbReference type="Proteomes" id="UP000290637"/>
    </source>
</evidence>
<dbReference type="EMBL" id="CP035913">
    <property type="protein sequence ID" value="QBE62175.1"/>
    <property type="molecule type" value="Genomic_DNA"/>
</dbReference>
<dbReference type="RefSeq" id="WP_130185312.1">
    <property type="nucleotide sequence ID" value="NZ_CP035913.1"/>
</dbReference>
<dbReference type="OrthoDB" id="9816320at2"/>
<dbReference type="PROSITE" id="PS50977">
    <property type="entry name" value="HTH_TETR_2"/>
    <property type="match status" value="1"/>
</dbReference>
<keyword evidence="5" id="KW-1185">Reference proteome</keyword>
<dbReference type="KEGG" id="plue:EWM63_03560"/>
<protein>
    <submittedName>
        <fullName evidence="4">TetR/AcrR family transcriptional regulator</fullName>
    </submittedName>
</protein>
<dbReference type="InterPro" id="IPR009057">
    <property type="entry name" value="Homeodomain-like_sf"/>
</dbReference>
<dbReference type="Proteomes" id="UP000290637">
    <property type="component" value="Chromosome"/>
</dbReference>